<reference evidence="10 11" key="1">
    <citation type="journal article" date="2013" name="Genome Announc.">
        <title>Complete Genome Sequence of Leifsonia xyli subsp. cynodontis Strain DSM46306, a Gram-Positive Bacterial Pathogen of Grasses.</title>
        <authorList>
            <person name="Monteiro-Vitorello C.B."/>
            <person name="Zerillo M.M."/>
            <person name="Van Sluys M.A."/>
            <person name="Camargo L.E."/>
            <person name="Kitajima J.P."/>
        </authorList>
    </citation>
    <scope>NUCLEOTIDE SEQUENCE [LARGE SCALE GENOMIC DNA]</scope>
    <source>
        <strain evidence="10 11">DSM 46306</strain>
    </source>
</reference>
<dbReference type="PATRIC" id="fig|1389489.3.peg.1363"/>
<organism evidence="10 11">
    <name type="scientific">Leifsonia xyli subsp. cynodontis DSM 46306</name>
    <dbReference type="NCBI Taxonomy" id="1389489"/>
    <lineage>
        <taxon>Bacteria</taxon>
        <taxon>Bacillati</taxon>
        <taxon>Actinomycetota</taxon>
        <taxon>Actinomycetes</taxon>
        <taxon>Micrococcales</taxon>
        <taxon>Microbacteriaceae</taxon>
        <taxon>Leifsonia</taxon>
    </lineage>
</organism>
<evidence type="ECO:0000256" key="4">
    <source>
        <dbReference type="ARBA" id="ARBA00022679"/>
    </source>
</evidence>
<dbReference type="EC" id="2.7.13.3" evidence="2"/>
<evidence type="ECO:0000256" key="7">
    <source>
        <dbReference type="ARBA" id="ARBA00022840"/>
    </source>
</evidence>
<accession>U3P9A7</accession>
<dbReference type="CDD" id="cd16917">
    <property type="entry name" value="HATPase_UhpB-NarQ-NarX-like"/>
    <property type="match status" value="1"/>
</dbReference>
<keyword evidence="4" id="KW-0808">Transferase</keyword>
<evidence type="ECO:0000256" key="1">
    <source>
        <dbReference type="ARBA" id="ARBA00000085"/>
    </source>
</evidence>
<protein>
    <recommendedName>
        <fullName evidence="2">histidine kinase</fullName>
        <ecNumber evidence="2">2.7.13.3</ecNumber>
    </recommendedName>
</protein>
<keyword evidence="6" id="KW-0418">Kinase</keyword>
<dbReference type="HOGENOM" id="CLU_000445_20_4_11"/>
<evidence type="ECO:0000313" key="11">
    <source>
        <dbReference type="Proteomes" id="UP000016743"/>
    </source>
</evidence>
<evidence type="ECO:0000259" key="9">
    <source>
        <dbReference type="Pfam" id="PF07730"/>
    </source>
</evidence>
<keyword evidence="5" id="KW-0547">Nucleotide-binding</keyword>
<dbReference type="STRING" id="1389489.O159_14180"/>
<keyword evidence="8" id="KW-0902">Two-component regulatory system</keyword>
<dbReference type="AlphaFoldDB" id="U3P9A7"/>
<dbReference type="InterPro" id="IPR050482">
    <property type="entry name" value="Sensor_HK_TwoCompSys"/>
</dbReference>
<dbReference type="EMBL" id="CP006734">
    <property type="protein sequence ID" value="AGW41482.1"/>
    <property type="molecule type" value="Genomic_DNA"/>
</dbReference>
<dbReference type="PANTHER" id="PTHR24421">
    <property type="entry name" value="NITRATE/NITRITE SENSOR PROTEIN NARX-RELATED"/>
    <property type="match status" value="1"/>
</dbReference>
<dbReference type="Proteomes" id="UP000016743">
    <property type="component" value="Chromosome"/>
</dbReference>
<name>U3P9A7_LEIXC</name>
<evidence type="ECO:0000256" key="3">
    <source>
        <dbReference type="ARBA" id="ARBA00022553"/>
    </source>
</evidence>
<dbReference type="KEGG" id="lxy:O159_14180"/>
<dbReference type="InterPro" id="IPR036890">
    <property type="entry name" value="HATPase_C_sf"/>
</dbReference>
<evidence type="ECO:0000256" key="2">
    <source>
        <dbReference type="ARBA" id="ARBA00012438"/>
    </source>
</evidence>
<dbReference type="RefSeq" id="WP_021754933.1">
    <property type="nucleotide sequence ID" value="NC_022438.1"/>
</dbReference>
<dbReference type="GO" id="GO:0000155">
    <property type="term" value="F:phosphorelay sensor kinase activity"/>
    <property type="evidence" value="ECO:0007669"/>
    <property type="project" value="InterPro"/>
</dbReference>
<dbReference type="Pfam" id="PF07730">
    <property type="entry name" value="HisKA_3"/>
    <property type="match status" value="1"/>
</dbReference>
<keyword evidence="11" id="KW-1185">Reference proteome</keyword>
<keyword evidence="7" id="KW-0067">ATP-binding</keyword>
<dbReference type="PANTHER" id="PTHR24421:SF10">
    <property type="entry name" value="NITRATE_NITRITE SENSOR PROTEIN NARQ"/>
    <property type="match status" value="1"/>
</dbReference>
<feature type="domain" description="Signal transduction histidine kinase subgroup 3 dimerisation and phosphoacceptor" evidence="9">
    <location>
        <begin position="2"/>
        <end position="52"/>
    </location>
</feature>
<dbReference type="eggNOG" id="COG4585">
    <property type="taxonomic scope" value="Bacteria"/>
</dbReference>
<dbReference type="GO" id="GO:0016020">
    <property type="term" value="C:membrane"/>
    <property type="evidence" value="ECO:0007669"/>
    <property type="project" value="InterPro"/>
</dbReference>
<comment type="catalytic activity">
    <reaction evidence="1">
        <text>ATP + protein L-histidine = ADP + protein N-phospho-L-histidine.</text>
        <dbReference type="EC" id="2.7.13.3"/>
    </reaction>
</comment>
<dbReference type="SUPFAM" id="SSF55874">
    <property type="entry name" value="ATPase domain of HSP90 chaperone/DNA topoisomerase II/histidine kinase"/>
    <property type="match status" value="1"/>
</dbReference>
<evidence type="ECO:0000256" key="8">
    <source>
        <dbReference type="ARBA" id="ARBA00023012"/>
    </source>
</evidence>
<dbReference type="GO" id="GO:0005524">
    <property type="term" value="F:ATP binding"/>
    <property type="evidence" value="ECO:0007669"/>
    <property type="project" value="UniProtKB-KW"/>
</dbReference>
<evidence type="ECO:0000256" key="5">
    <source>
        <dbReference type="ARBA" id="ARBA00022741"/>
    </source>
</evidence>
<proteinExistence type="predicted"/>
<gene>
    <name evidence="10" type="ORF">O159_14180</name>
</gene>
<evidence type="ECO:0000256" key="6">
    <source>
        <dbReference type="ARBA" id="ARBA00022777"/>
    </source>
</evidence>
<dbReference type="Gene3D" id="3.30.565.10">
    <property type="entry name" value="Histidine kinase-like ATPase, C-terminal domain"/>
    <property type="match status" value="1"/>
</dbReference>
<dbReference type="GO" id="GO:0046983">
    <property type="term" value="F:protein dimerization activity"/>
    <property type="evidence" value="ECO:0007669"/>
    <property type="project" value="InterPro"/>
</dbReference>
<keyword evidence="3" id="KW-0597">Phosphoprotein</keyword>
<dbReference type="Gene3D" id="1.20.5.1930">
    <property type="match status" value="1"/>
</dbReference>
<dbReference type="InterPro" id="IPR011712">
    <property type="entry name" value="Sig_transdc_His_kin_sub3_dim/P"/>
</dbReference>
<sequence>MSLAVVIAQADGARYARRTAPEAVDEALTTIAATARSALADVRVLLAELRQSQPEGPQPTLASLDQTVEQIRAAGLAVAVERLGEFDGLGAAQQIAAYRIVQQALTNALRHGDTTQPATVVLAKTVRAGGEAGLDITVRNTMEPVPADPLITGSLPHIGHGLPGMRERASLAGGTLSAAEGVFVVSAFLPALGVPGARE</sequence>
<evidence type="ECO:0000313" key="10">
    <source>
        <dbReference type="EMBL" id="AGW41482.1"/>
    </source>
</evidence>